<proteinExistence type="predicted"/>
<feature type="region of interest" description="Disordered" evidence="3">
    <location>
        <begin position="204"/>
        <end position="346"/>
    </location>
</feature>
<dbReference type="KEGG" id="foc:127750493"/>
<keyword evidence="1" id="KW-0677">Repeat</keyword>
<keyword evidence="4" id="KW-1185">Reference proteome</keyword>
<feature type="region of interest" description="Disordered" evidence="3">
    <location>
        <begin position="106"/>
        <end position="131"/>
    </location>
</feature>
<dbReference type="OrthoDB" id="10261302at2759"/>
<dbReference type="AlphaFoldDB" id="A0A9C6X355"/>
<dbReference type="GeneID" id="127750493"/>
<dbReference type="PANTHER" id="PTHR24153:SF8">
    <property type="entry name" value="FORKED, ISOFORM F"/>
    <property type="match status" value="1"/>
</dbReference>
<feature type="compositionally biased region" description="Pro residues" evidence="3">
    <location>
        <begin position="52"/>
        <end position="75"/>
    </location>
</feature>
<dbReference type="GO" id="GO:0051017">
    <property type="term" value="P:actin filament bundle assembly"/>
    <property type="evidence" value="ECO:0007669"/>
    <property type="project" value="TreeGrafter"/>
</dbReference>
<keyword evidence="2" id="KW-0040">ANK repeat</keyword>
<evidence type="ECO:0000256" key="1">
    <source>
        <dbReference type="ARBA" id="ARBA00022737"/>
    </source>
</evidence>
<feature type="compositionally biased region" description="Polar residues" evidence="3">
    <location>
        <begin position="336"/>
        <end position="346"/>
    </location>
</feature>
<reference evidence="5" key="1">
    <citation type="submission" date="2025-08" db="UniProtKB">
        <authorList>
            <consortium name="RefSeq"/>
        </authorList>
    </citation>
    <scope>IDENTIFICATION</scope>
    <source>
        <tissue evidence="5">Whole organism</tissue>
    </source>
</reference>
<feature type="compositionally biased region" description="Low complexity" evidence="3">
    <location>
        <begin position="1"/>
        <end position="11"/>
    </location>
</feature>
<gene>
    <name evidence="5" type="primary">LOC127750493</name>
</gene>
<dbReference type="GO" id="GO:0005737">
    <property type="term" value="C:cytoplasm"/>
    <property type="evidence" value="ECO:0007669"/>
    <property type="project" value="TreeGrafter"/>
</dbReference>
<name>A0A9C6X355_FRAOC</name>
<dbReference type="GO" id="GO:0051015">
    <property type="term" value="F:actin filament binding"/>
    <property type="evidence" value="ECO:0007669"/>
    <property type="project" value="TreeGrafter"/>
</dbReference>
<dbReference type="Proteomes" id="UP000504606">
    <property type="component" value="Unplaced"/>
</dbReference>
<evidence type="ECO:0000256" key="2">
    <source>
        <dbReference type="ARBA" id="ARBA00023043"/>
    </source>
</evidence>
<evidence type="ECO:0000313" key="4">
    <source>
        <dbReference type="Proteomes" id="UP000504606"/>
    </source>
</evidence>
<accession>A0A9C6X355</accession>
<feature type="region of interest" description="Disordered" evidence="3">
    <location>
        <begin position="1"/>
        <end position="87"/>
    </location>
</feature>
<dbReference type="RefSeq" id="XP_052128260.1">
    <property type="nucleotide sequence ID" value="XM_052272300.1"/>
</dbReference>
<evidence type="ECO:0000256" key="3">
    <source>
        <dbReference type="SAM" id="MobiDB-lite"/>
    </source>
</evidence>
<dbReference type="PANTHER" id="PTHR24153">
    <property type="entry name" value="ESPIN"/>
    <property type="match status" value="1"/>
</dbReference>
<feature type="compositionally biased region" description="Basic and acidic residues" evidence="3">
    <location>
        <begin position="205"/>
        <end position="226"/>
    </location>
</feature>
<protein>
    <submittedName>
        <fullName evidence="5">Espin-like</fullName>
    </submittedName>
</protein>
<sequence length="346" mass="37281">AAPVVPAAPTTPAAPAPPSPHGLAAGLQSAIAGLNRSGALDHYQELSGGSSAPPPPPLPESAAPAPPLAPGPPSPTAQRKQHQPLSAISIQDLNSVQLRKTLASKTLSAPALRPPGPAPAMLQSGKGAADQNKQDLIAELKMSKDITGIKKLKVERARTEERHEKEIISEISKQLTATQFVEKVPETDATGNLIPPWKRQMLARKAAERARKEMEEKLQRDAEQKRLSAIPAWKRQLLAKKEEVTDKVGLYTPRVDEKRPEPGDAAYTKPQQQPEQQANGQTNGHHEDSSNKENSVPPGQPAQHNFEDRSDTASETGSKDGEDCPPQIIPWRAQLRKTNSTLSLLE</sequence>
<organism evidence="4 5">
    <name type="scientific">Frankliniella occidentalis</name>
    <name type="common">Western flower thrips</name>
    <name type="synonym">Euthrips occidentalis</name>
    <dbReference type="NCBI Taxonomy" id="133901"/>
    <lineage>
        <taxon>Eukaryota</taxon>
        <taxon>Metazoa</taxon>
        <taxon>Ecdysozoa</taxon>
        <taxon>Arthropoda</taxon>
        <taxon>Hexapoda</taxon>
        <taxon>Insecta</taxon>
        <taxon>Pterygota</taxon>
        <taxon>Neoptera</taxon>
        <taxon>Paraneoptera</taxon>
        <taxon>Thysanoptera</taxon>
        <taxon>Terebrantia</taxon>
        <taxon>Thripoidea</taxon>
        <taxon>Thripidae</taxon>
        <taxon>Frankliniella</taxon>
    </lineage>
</organism>
<evidence type="ECO:0000313" key="5">
    <source>
        <dbReference type="RefSeq" id="XP_052128260.1"/>
    </source>
</evidence>
<dbReference type="InterPro" id="IPR052420">
    <property type="entry name" value="Espin/Espin-like"/>
</dbReference>
<feature type="non-terminal residue" evidence="5">
    <location>
        <position position="1"/>
    </location>
</feature>
<feature type="compositionally biased region" description="Basic and acidic residues" evidence="3">
    <location>
        <begin position="305"/>
        <end position="322"/>
    </location>
</feature>